<dbReference type="Gene3D" id="1.10.10.60">
    <property type="entry name" value="Homeodomain-like"/>
    <property type="match status" value="1"/>
</dbReference>
<dbReference type="GO" id="GO:0003677">
    <property type="term" value="F:DNA binding"/>
    <property type="evidence" value="ECO:0007669"/>
    <property type="project" value="UniProtKB-KW"/>
</dbReference>
<evidence type="ECO:0000256" key="2">
    <source>
        <dbReference type="ARBA" id="ARBA00023125"/>
    </source>
</evidence>
<evidence type="ECO:0000256" key="3">
    <source>
        <dbReference type="ARBA" id="ARBA00023163"/>
    </source>
</evidence>
<dbReference type="AlphaFoldDB" id="A0A6J6N8R0"/>
<evidence type="ECO:0000256" key="1">
    <source>
        <dbReference type="ARBA" id="ARBA00023015"/>
    </source>
</evidence>
<dbReference type="SUPFAM" id="SSF46689">
    <property type="entry name" value="Homeodomain-like"/>
    <property type="match status" value="1"/>
</dbReference>
<dbReference type="InterPro" id="IPR001647">
    <property type="entry name" value="HTH_TetR"/>
</dbReference>
<dbReference type="PANTHER" id="PTHR47506">
    <property type="entry name" value="TRANSCRIPTIONAL REGULATORY PROTEIN"/>
    <property type="match status" value="1"/>
</dbReference>
<keyword evidence="1" id="KW-0805">Transcription regulation</keyword>
<dbReference type="InterPro" id="IPR009057">
    <property type="entry name" value="Homeodomain-like_sf"/>
</dbReference>
<dbReference type="InterPro" id="IPR036271">
    <property type="entry name" value="Tet_transcr_reg_TetR-rel_C_sf"/>
</dbReference>
<dbReference type="SUPFAM" id="SSF48498">
    <property type="entry name" value="Tetracyclin repressor-like, C-terminal domain"/>
    <property type="match status" value="1"/>
</dbReference>
<dbReference type="InterPro" id="IPR011075">
    <property type="entry name" value="TetR_C"/>
</dbReference>
<dbReference type="EMBL" id="CAEZXM010000036">
    <property type="protein sequence ID" value="CAB4682499.1"/>
    <property type="molecule type" value="Genomic_DNA"/>
</dbReference>
<proteinExistence type="predicted"/>
<dbReference type="Pfam" id="PF00440">
    <property type="entry name" value="TetR_N"/>
    <property type="match status" value="1"/>
</dbReference>
<evidence type="ECO:0000313" key="5">
    <source>
        <dbReference type="EMBL" id="CAB4682499.1"/>
    </source>
</evidence>
<reference evidence="5" key="1">
    <citation type="submission" date="2020-05" db="EMBL/GenBank/DDBJ databases">
        <authorList>
            <person name="Chiriac C."/>
            <person name="Salcher M."/>
            <person name="Ghai R."/>
            <person name="Kavagutti S V."/>
        </authorList>
    </citation>
    <scope>NUCLEOTIDE SEQUENCE</scope>
</reference>
<dbReference type="PROSITE" id="PS50977">
    <property type="entry name" value="HTH_TETR_2"/>
    <property type="match status" value="1"/>
</dbReference>
<dbReference type="Gene3D" id="1.10.357.10">
    <property type="entry name" value="Tetracycline Repressor, domain 2"/>
    <property type="match status" value="1"/>
</dbReference>
<name>A0A6J6N8R0_9ZZZZ</name>
<evidence type="ECO:0000259" key="4">
    <source>
        <dbReference type="PROSITE" id="PS50977"/>
    </source>
</evidence>
<organism evidence="5">
    <name type="scientific">freshwater metagenome</name>
    <dbReference type="NCBI Taxonomy" id="449393"/>
    <lineage>
        <taxon>unclassified sequences</taxon>
        <taxon>metagenomes</taxon>
        <taxon>ecological metagenomes</taxon>
    </lineage>
</organism>
<dbReference type="PRINTS" id="PR00455">
    <property type="entry name" value="HTHTETR"/>
</dbReference>
<dbReference type="PANTHER" id="PTHR47506:SF6">
    <property type="entry name" value="HTH-TYPE TRANSCRIPTIONAL REPRESSOR NEMR"/>
    <property type="match status" value="1"/>
</dbReference>
<gene>
    <name evidence="5" type="ORF">UFOPK2366_00304</name>
</gene>
<keyword evidence="3" id="KW-0804">Transcription</keyword>
<keyword evidence="2" id="KW-0238">DNA-binding</keyword>
<sequence>MTAEPVVAPRRVRLDGQRTRHQILDTAVRLATVEGLDGLSIGTLATATGISKSGVYAHFESKEDLQLATVDTARDLFIADVVAPALASEGIARLRALCESFLHFVERRTLPGGCFFAAAAAELGGRQGPLKARVAANQRDWMRLLTDAAEEAVSCGELLADTDVAMLVFELNALVIAANTAFLLQDDETPIARARAAVARVIMASMPSANAG</sequence>
<feature type="domain" description="HTH tetR-type" evidence="4">
    <location>
        <begin position="17"/>
        <end position="77"/>
    </location>
</feature>
<accession>A0A6J6N8R0</accession>
<dbReference type="Pfam" id="PF16925">
    <property type="entry name" value="TetR_C_13"/>
    <property type="match status" value="1"/>
</dbReference>
<protein>
    <submittedName>
        <fullName evidence="5">Unannotated protein</fullName>
    </submittedName>
</protein>